<dbReference type="GO" id="GO:0030877">
    <property type="term" value="C:beta-catenin destruction complex"/>
    <property type="evidence" value="ECO:0007669"/>
    <property type="project" value="TreeGrafter"/>
</dbReference>
<dbReference type="WBParaSite" id="EVEC_0001070801-mRNA-1">
    <property type="protein sequence ID" value="EVEC_0001070801-mRNA-1"/>
    <property type="gene ID" value="EVEC_0001070801"/>
</dbReference>
<evidence type="ECO:0000256" key="3">
    <source>
        <dbReference type="SAM" id="MobiDB-lite"/>
    </source>
</evidence>
<evidence type="ECO:0000313" key="6">
    <source>
        <dbReference type="Proteomes" id="UP000274131"/>
    </source>
</evidence>
<dbReference type="GO" id="GO:0019901">
    <property type="term" value="F:protein kinase binding"/>
    <property type="evidence" value="ECO:0007669"/>
    <property type="project" value="TreeGrafter"/>
</dbReference>
<dbReference type="GO" id="GO:0090090">
    <property type="term" value="P:negative regulation of canonical Wnt signaling pathway"/>
    <property type="evidence" value="ECO:0007669"/>
    <property type="project" value="InterPro"/>
</dbReference>
<dbReference type="PANTHER" id="PTHR46102">
    <property type="entry name" value="AXIN"/>
    <property type="match status" value="1"/>
</dbReference>
<feature type="compositionally biased region" description="Polar residues" evidence="3">
    <location>
        <begin position="270"/>
        <end position="279"/>
    </location>
</feature>
<gene>
    <name evidence="5" type="ORF">EVEC_LOCUS10051</name>
</gene>
<dbReference type="GO" id="GO:0005886">
    <property type="term" value="C:plasma membrane"/>
    <property type="evidence" value="ECO:0007669"/>
    <property type="project" value="TreeGrafter"/>
</dbReference>
<dbReference type="AlphaFoldDB" id="A0A0N4VIQ5"/>
<dbReference type="GO" id="GO:0016055">
    <property type="term" value="P:Wnt signaling pathway"/>
    <property type="evidence" value="ECO:0007669"/>
    <property type="project" value="UniProtKB-KW"/>
</dbReference>
<dbReference type="PROSITE" id="PS50841">
    <property type="entry name" value="DIX"/>
    <property type="match status" value="1"/>
</dbReference>
<dbReference type="GO" id="GO:0031625">
    <property type="term" value="F:ubiquitin protein ligase binding"/>
    <property type="evidence" value="ECO:0007669"/>
    <property type="project" value="TreeGrafter"/>
</dbReference>
<keyword evidence="6" id="KW-1185">Reference proteome</keyword>
<protein>
    <submittedName>
        <fullName evidence="7">DIX domain-containing protein</fullName>
    </submittedName>
</protein>
<reference evidence="7" key="1">
    <citation type="submission" date="2017-02" db="UniProtKB">
        <authorList>
            <consortium name="WormBaseParasite"/>
        </authorList>
    </citation>
    <scope>IDENTIFICATION</scope>
</reference>
<feature type="region of interest" description="Disordered" evidence="3">
    <location>
        <begin position="305"/>
        <end position="338"/>
    </location>
</feature>
<feature type="compositionally biased region" description="Basic and acidic residues" evidence="3">
    <location>
        <begin position="309"/>
        <end position="322"/>
    </location>
</feature>
<evidence type="ECO:0000256" key="2">
    <source>
        <dbReference type="PROSITE-ProRule" id="PRU00069"/>
    </source>
</evidence>
<dbReference type="GO" id="GO:0032436">
    <property type="term" value="P:positive regulation of proteasomal ubiquitin-dependent protein catabolic process"/>
    <property type="evidence" value="ECO:0007669"/>
    <property type="project" value="TreeGrafter"/>
</dbReference>
<feature type="region of interest" description="Disordered" evidence="3">
    <location>
        <begin position="270"/>
        <end position="291"/>
    </location>
</feature>
<proteinExistence type="predicted"/>
<dbReference type="InterPro" id="IPR001158">
    <property type="entry name" value="DIX"/>
</dbReference>
<dbReference type="GO" id="GO:0060090">
    <property type="term" value="F:molecular adaptor activity"/>
    <property type="evidence" value="ECO:0007669"/>
    <property type="project" value="TreeGrafter"/>
</dbReference>
<feature type="domain" description="DIX" evidence="4">
    <location>
        <begin position="465"/>
        <end position="549"/>
    </location>
</feature>
<dbReference type="Gene3D" id="2.40.240.130">
    <property type="match status" value="1"/>
</dbReference>
<dbReference type="EMBL" id="UXUI01010497">
    <property type="protein sequence ID" value="VDD95300.1"/>
    <property type="molecule type" value="Genomic_DNA"/>
</dbReference>
<dbReference type="InterPro" id="IPR036305">
    <property type="entry name" value="RGS_sf"/>
</dbReference>
<dbReference type="InterPro" id="IPR029071">
    <property type="entry name" value="Ubiquitin-like_domsf"/>
</dbReference>
<dbReference type="Proteomes" id="UP000274131">
    <property type="component" value="Unassembled WGS sequence"/>
</dbReference>
<dbReference type="PANTHER" id="PTHR46102:SF2">
    <property type="entry name" value="AXIN"/>
    <property type="match status" value="1"/>
</dbReference>
<organism evidence="7">
    <name type="scientific">Enterobius vermicularis</name>
    <name type="common">Human pinworm</name>
    <dbReference type="NCBI Taxonomy" id="51028"/>
    <lineage>
        <taxon>Eukaryota</taxon>
        <taxon>Metazoa</taxon>
        <taxon>Ecdysozoa</taxon>
        <taxon>Nematoda</taxon>
        <taxon>Chromadorea</taxon>
        <taxon>Rhabditida</taxon>
        <taxon>Spirurina</taxon>
        <taxon>Oxyuridomorpha</taxon>
        <taxon>Oxyuroidea</taxon>
        <taxon>Oxyuridae</taxon>
        <taxon>Enterobius</taxon>
    </lineage>
</organism>
<dbReference type="InterPro" id="IPR038207">
    <property type="entry name" value="DIX_dom_sf"/>
</dbReference>
<dbReference type="GO" id="GO:0048468">
    <property type="term" value="P:cell development"/>
    <property type="evidence" value="ECO:0007669"/>
    <property type="project" value="TreeGrafter"/>
</dbReference>
<name>A0A0N4VIQ5_ENTVE</name>
<evidence type="ECO:0000256" key="1">
    <source>
        <dbReference type="ARBA" id="ARBA00022687"/>
    </source>
</evidence>
<evidence type="ECO:0000313" key="7">
    <source>
        <dbReference type="WBParaSite" id="EVEC_0001070801-mRNA-1"/>
    </source>
</evidence>
<keyword evidence="1 2" id="KW-0879">Wnt signaling pathway</keyword>
<dbReference type="SUPFAM" id="SSF48097">
    <property type="entry name" value="Regulator of G-protein signaling, RGS"/>
    <property type="match status" value="1"/>
</dbReference>
<evidence type="ECO:0000259" key="4">
    <source>
        <dbReference type="PROSITE" id="PS50841"/>
    </source>
</evidence>
<dbReference type="STRING" id="51028.A0A0N4VIQ5"/>
<reference evidence="5 6" key="2">
    <citation type="submission" date="2018-10" db="EMBL/GenBank/DDBJ databases">
        <authorList>
            <consortium name="Pathogen Informatics"/>
        </authorList>
    </citation>
    <scope>NUCLEOTIDE SEQUENCE [LARGE SCALE GENOMIC DNA]</scope>
</reference>
<dbReference type="SUPFAM" id="SSF54236">
    <property type="entry name" value="Ubiquitin-like"/>
    <property type="match status" value="1"/>
</dbReference>
<dbReference type="GO" id="GO:0005634">
    <property type="term" value="C:nucleus"/>
    <property type="evidence" value="ECO:0007669"/>
    <property type="project" value="TreeGrafter"/>
</dbReference>
<dbReference type="GO" id="GO:0008013">
    <property type="term" value="F:beta-catenin binding"/>
    <property type="evidence" value="ECO:0007669"/>
    <property type="project" value="TreeGrafter"/>
</dbReference>
<dbReference type="OrthoDB" id="10007451at2759"/>
<dbReference type="InterPro" id="IPR043581">
    <property type="entry name" value="Axin-like"/>
</dbReference>
<sequence>MTFAECGYAWAKGLEGVLEDGVALDVFKQWISENNPQARNALDLHFAIKAFSMKTGCCNFIPSTVRKEMSERVHSLSTANPPRIGFFNPCTEHILAHLRKQYETFANSAYFQELCGRSYVIEDIPSTSYTRNQPLSAHQNLTKASHVCMNTAEWGRRTAKMPRPVRPNQNIHSLTVKSGKCEWENQNSFHGEEASKKNFGRRQCDRFGNSFLFSPYVCEGTRFTHEIAEERERFAAILKSKLQIIADLIEQKQRETGKELYARDVLTTPTSKEVSSTAKETTKINEESDSVISEEDLLTTYVEKMNNADSDKQPSARNERRRSTSLSPNPFDGHSHIYTKVTNPYGERGFAPPPGGFRSQEQPYSSCSHSHISQVARSATPLSNGGYGGHRLSDSSGFCSAESANIVNMGALYRKARHIASQDCSLHNTNMARRGFSMHPGVLHAIATLPRQERCSGNFGMTNDDSLLTVSYKEENGEAPFVAKLREREITFREFRHCFGISSKCNKKFFFKSECEDGSAPYQWTTVSDDHAYLPIFQGRVTAECRTFTESD</sequence>
<evidence type="ECO:0000313" key="5">
    <source>
        <dbReference type="EMBL" id="VDD95300.1"/>
    </source>
</evidence>
<dbReference type="Pfam" id="PF00778">
    <property type="entry name" value="DIX"/>
    <property type="match status" value="1"/>
</dbReference>
<accession>A0A0N4VIQ5</accession>